<reference evidence="1" key="1">
    <citation type="submission" date="2020-02" db="EMBL/GenBank/DDBJ databases">
        <authorList>
            <person name="Meier V. D."/>
        </authorList>
    </citation>
    <scope>NUCLEOTIDE SEQUENCE</scope>
    <source>
        <strain evidence="1">AVDCRST_MAG37</strain>
    </source>
</reference>
<sequence length="93" mass="10556">MEQRLLAQGAGTNNIINVYSDRIELRTGWQSENIVSLRLKQVANVTLRGMINCTLTLEINDGRRLNVERMALPDARQVKATIESQKQRAGLYE</sequence>
<proteinExistence type="predicted"/>
<organism evidence="1">
    <name type="scientific">uncultured Rubrobacteraceae bacterium</name>
    <dbReference type="NCBI Taxonomy" id="349277"/>
    <lineage>
        <taxon>Bacteria</taxon>
        <taxon>Bacillati</taxon>
        <taxon>Actinomycetota</taxon>
        <taxon>Rubrobacteria</taxon>
        <taxon>Rubrobacterales</taxon>
        <taxon>Rubrobacteraceae</taxon>
        <taxon>environmental samples</taxon>
    </lineage>
</organism>
<gene>
    <name evidence="1" type="ORF">AVDCRST_MAG37-52</name>
</gene>
<name>A0A6J4PUR5_9ACTN</name>
<dbReference type="EMBL" id="CADCVD010000004">
    <property type="protein sequence ID" value="CAA9422769.1"/>
    <property type="molecule type" value="Genomic_DNA"/>
</dbReference>
<evidence type="ECO:0000313" key="1">
    <source>
        <dbReference type="EMBL" id="CAA9422769.1"/>
    </source>
</evidence>
<accession>A0A6J4PUR5</accession>
<dbReference type="AlphaFoldDB" id="A0A6J4PUR5"/>
<protein>
    <submittedName>
        <fullName evidence="1">Uncharacterized protein</fullName>
    </submittedName>
</protein>